<protein>
    <submittedName>
        <fullName evidence="7">Type IV pilus assembly protein PilA</fullName>
    </submittedName>
</protein>
<dbReference type="InterPro" id="IPR045584">
    <property type="entry name" value="Pilin-like"/>
</dbReference>
<comment type="caution">
    <text evidence="7">The sequence shown here is derived from an EMBL/GenBank/DDBJ whole genome shotgun (WGS) entry which is preliminary data.</text>
</comment>
<comment type="subcellular location">
    <subcellularLocation>
        <location evidence="1">Membrane</location>
        <topology evidence="1">Single-pass membrane protein</topology>
    </subcellularLocation>
</comment>
<reference evidence="7 8" key="1">
    <citation type="submission" date="2019-03" db="EMBL/GenBank/DDBJ databases">
        <title>Genomic Encyclopedia of Type Strains, Phase IV (KMG-IV): sequencing the most valuable type-strain genomes for metagenomic binning, comparative biology and taxonomic classification.</title>
        <authorList>
            <person name="Goeker M."/>
        </authorList>
    </citation>
    <scope>NUCLEOTIDE SEQUENCE [LARGE SCALE GENOMIC DNA]</scope>
    <source>
        <strain evidence="7 8">DSM 100013</strain>
    </source>
</reference>
<accession>A0A4R2TC76</accession>
<dbReference type="Gene3D" id="3.30.700.10">
    <property type="entry name" value="Glycoprotein, Type 4 Pilin"/>
    <property type="match status" value="1"/>
</dbReference>
<dbReference type="PANTHER" id="PTHR30093">
    <property type="entry name" value="GENERAL SECRETION PATHWAY PROTEIN G"/>
    <property type="match status" value="1"/>
</dbReference>
<evidence type="ECO:0000313" key="8">
    <source>
        <dbReference type="Proteomes" id="UP000295504"/>
    </source>
</evidence>
<dbReference type="PROSITE" id="PS00409">
    <property type="entry name" value="PROKAR_NTER_METHYL"/>
    <property type="match status" value="1"/>
</dbReference>
<dbReference type="NCBIfam" id="TIGR02532">
    <property type="entry name" value="IV_pilin_GFxxxE"/>
    <property type="match status" value="1"/>
</dbReference>
<keyword evidence="2" id="KW-0488">Methylation</keyword>
<keyword evidence="4 6" id="KW-1133">Transmembrane helix</keyword>
<evidence type="ECO:0000256" key="4">
    <source>
        <dbReference type="ARBA" id="ARBA00022989"/>
    </source>
</evidence>
<keyword evidence="5 6" id="KW-0472">Membrane</keyword>
<gene>
    <name evidence="7" type="ORF">EDD79_103030</name>
</gene>
<dbReference type="PANTHER" id="PTHR30093:SF44">
    <property type="entry name" value="TYPE II SECRETION SYSTEM CORE PROTEIN G"/>
    <property type="match status" value="1"/>
</dbReference>
<evidence type="ECO:0000256" key="1">
    <source>
        <dbReference type="ARBA" id="ARBA00004167"/>
    </source>
</evidence>
<dbReference type="RefSeq" id="WP_279229898.1">
    <property type="nucleotide sequence ID" value="NZ_CP058648.1"/>
</dbReference>
<dbReference type="Proteomes" id="UP000295504">
    <property type="component" value="Unassembled WGS sequence"/>
</dbReference>
<evidence type="ECO:0000256" key="6">
    <source>
        <dbReference type="SAM" id="Phobius"/>
    </source>
</evidence>
<evidence type="ECO:0000256" key="2">
    <source>
        <dbReference type="ARBA" id="ARBA00022481"/>
    </source>
</evidence>
<dbReference type="GO" id="GO:0016020">
    <property type="term" value="C:membrane"/>
    <property type="evidence" value="ECO:0007669"/>
    <property type="project" value="UniProtKB-SubCell"/>
</dbReference>
<sequence length="131" mass="13472">MIQFIGKKIKNKKGFTLIELIVVIAILGILAGIAVPRFTGFRQKATDGADRQYAALIGNAITVAMAEGSLIGPVAVVVQTNGTYTVTTAGTGTALTEADSRITNLVAVKPLAGTSTRTVNVTADGVITVTP</sequence>
<dbReference type="InterPro" id="IPR012902">
    <property type="entry name" value="N_methyl_site"/>
</dbReference>
<feature type="transmembrane region" description="Helical" evidence="6">
    <location>
        <begin position="15"/>
        <end position="35"/>
    </location>
</feature>
<dbReference type="Pfam" id="PF07963">
    <property type="entry name" value="N_methyl"/>
    <property type="match status" value="1"/>
</dbReference>
<proteinExistence type="predicted"/>
<dbReference type="AlphaFoldDB" id="A0A4R2TC76"/>
<keyword evidence="8" id="KW-1185">Reference proteome</keyword>
<evidence type="ECO:0000256" key="3">
    <source>
        <dbReference type="ARBA" id="ARBA00022692"/>
    </source>
</evidence>
<evidence type="ECO:0000256" key="5">
    <source>
        <dbReference type="ARBA" id="ARBA00023136"/>
    </source>
</evidence>
<keyword evidence="3 6" id="KW-0812">Transmembrane</keyword>
<name>A0A4R2TC76_9FIRM</name>
<dbReference type="SUPFAM" id="SSF54523">
    <property type="entry name" value="Pili subunits"/>
    <property type="match status" value="1"/>
</dbReference>
<evidence type="ECO:0000313" key="7">
    <source>
        <dbReference type="EMBL" id="TCQ00541.1"/>
    </source>
</evidence>
<organism evidence="7 8">
    <name type="scientific">Serpentinicella alkaliphila</name>
    <dbReference type="NCBI Taxonomy" id="1734049"/>
    <lineage>
        <taxon>Bacteria</taxon>
        <taxon>Bacillati</taxon>
        <taxon>Bacillota</taxon>
        <taxon>Clostridia</taxon>
        <taxon>Peptostreptococcales</taxon>
        <taxon>Natronincolaceae</taxon>
        <taxon>Serpentinicella</taxon>
    </lineage>
</organism>
<dbReference type="EMBL" id="SLYC01000030">
    <property type="protein sequence ID" value="TCQ00541.1"/>
    <property type="molecule type" value="Genomic_DNA"/>
</dbReference>